<reference evidence="3 4" key="1">
    <citation type="submission" date="2018-07" db="EMBL/GenBank/DDBJ databases">
        <title>Complete genome sequence of Flavobacterium arcticum type strain SM1502T.</title>
        <authorList>
            <person name="Li Y."/>
            <person name="Li D.-D."/>
        </authorList>
    </citation>
    <scope>NUCLEOTIDE SEQUENCE [LARGE SCALE GENOMIC DNA]</scope>
    <source>
        <strain evidence="3 4">SM1502</strain>
    </source>
</reference>
<dbReference type="KEGG" id="fat:DVK85_00435"/>
<evidence type="ECO:0000313" key="3">
    <source>
        <dbReference type="EMBL" id="AXG72780.1"/>
    </source>
</evidence>
<sequence length="276" mass="30428">MKNVFIVLLAILCSTATLAQKKERIKGSKTVTVTQKEVGAFDNLEIEDNFEVFLVKGDVEALEVDADDNLHEIVAAEMYGSTLRITTTKNVTNSKKLSVRITYTEKLTNITAKHEVVLNALTSLELDNITVKNLDYSKSYLNVKSKNFSLIMDDKTKAEVNIQADSTAIILSKNADLKALVVTKDAKIDLYQKAAADIEGDATKAKIRLDNNAELDSKKFTIKSLDILAEGYSNCNVLATETISISASGKTEIQLYGTPKIEIKSFTENATLYKKD</sequence>
<dbReference type="Gene3D" id="2.160.20.120">
    <property type="match status" value="1"/>
</dbReference>
<feature type="domain" description="Putative auto-transporter adhesin head GIN" evidence="2">
    <location>
        <begin position="40"/>
        <end position="259"/>
    </location>
</feature>
<keyword evidence="1" id="KW-0732">Signal</keyword>
<dbReference type="EMBL" id="CP031188">
    <property type="protein sequence ID" value="AXG72780.1"/>
    <property type="molecule type" value="Genomic_DNA"/>
</dbReference>
<gene>
    <name evidence="3" type="ORF">DVK85_00435</name>
</gene>
<proteinExistence type="predicted"/>
<dbReference type="InterPro" id="IPR021255">
    <property type="entry name" value="DUF2807"/>
</dbReference>
<organism evidence="3 4">
    <name type="scientific">Flavobacterium arcticum</name>
    <dbReference type="NCBI Taxonomy" id="1784713"/>
    <lineage>
        <taxon>Bacteria</taxon>
        <taxon>Pseudomonadati</taxon>
        <taxon>Bacteroidota</taxon>
        <taxon>Flavobacteriia</taxon>
        <taxon>Flavobacteriales</taxon>
        <taxon>Flavobacteriaceae</taxon>
        <taxon>Flavobacterium</taxon>
    </lineage>
</organism>
<protein>
    <submittedName>
        <fullName evidence="3">DUF2807 domain-containing protein</fullName>
    </submittedName>
</protein>
<feature type="chain" id="PRO_5017080367" evidence="1">
    <location>
        <begin position="20"/>
        <end position="276"/>
    </location>
</feature>
<dbReference type="OrthoDB" id="1419485at2"/>
<feature type="signal peptide" evidence="1">
    <location>
        <begin position="1"/>
        <end position="19"/>
    </location>
</feature>
<dbReference type="AlphaFoldDB" id="A0A345H870"/>
<evidence type="ECO:0000256" key="1">
    <source>
        <dbReference type="SAM" id="SignalP"/>
    </source>
</evidence>
<dbReference type="Pfam" id="PF10988">
    <property type="entry name" value="DUF2807"/>
    <property type="match status" value="1"/>
</dbReference>
<keyword evidence="4" id="KW-1185">Reference proteome</keyword>
<name>A0A345H870_9FLAO</name>
<evidence type="ECO:0000313" key="4">
    <source>
        <dbReference type="Proteomes" id="UP000253951"/>
    </source>
</evidence>
<accession>A0A345H870</accession>
<evidence type="ECO:0000259" key="2">
    <source>
        <dbReference type="Pfam" id="PF10988"/>
    </source>
</evidence>
<dbReference type="RefSeq" id="WP_114676543.1">
    <property type="nucleotide sequence ID" value="NZ_CP031188.1"/>
</dbReference>
<dbReference type="Proteomes" id="UP000253951">
    <property type="component" value="Chromosome"/>
</dbReference>